<evidence type="ECO:0000313" key="9">
    <source>
        <dbReference type="EMBL" id="PTW43545.1"/>
    </source>
</evidence>
<dbReference type="InterPro" id="IPR036942">
    <property type="entry name" value="Beta-barrel_TonB_sf"/>
</dbReference>
<name>A0A2T5TWB4_9SPHN</name>
<protein>
    <submittedName>
        <fullName evidence="9">TonB-dependent receptor</fullName>
    </submittedName>
</protein>
<dbReference type="InterPro" id="IPR010104">
    <property type="entry name" value="TonB_rcpt_bac"/>
</dbReference>
<comment type="similarity">
    <text evidence="4">Belongs to the TonB-dependent receptor family.</text>
</comment>
<evidence type="ECO:0000256" key="3">
    <source>
        <dbReference type="ARBA" id="ARBA00023237"/>
    </source>
</evidence>
<evidence type="ECO:0000313" key="10">
    <source>
        <dbReference type="Proteomes" id="UP000244013"/>
    </source>
</evidence>
<dbReference type="Gene3D" id="2.40.170.20">
    <property type="entry name" value="TonB-dependent receptor, beta-barrel domain"/>
    <property type="match status" value="1"/>
</dbReference>
<keyword evidence="4" id="KW-0798">TonB box</keyword>
<dbReference type="AlphaFoldDB" id="A0A2T5TWB4"/>
<feature type="region of interest" description="Disordered" evidence="5">
    <location>
        <begin position="44"/>
        <end position="89"/>
    </location>
</feature>
<dbReference type="PANTHER" id="PTHR40980:SF3">
    <property type="entry name" value="TONB-DEPENDENT RECEPTOR-LIKE BETA-BARREL DOMAIN-CONTAINING PROTEIN"/>
    <property type="match status" value="1"/>
</dbReference>
<dbReference type="Gene3D" id="2.170.130.10">
    <property type="entry name" value="TonB-dependent receptor, plug domain"/>
    <property type="match status" value="1"/>
</dbReference>
<sequence>MGMQTAATDRRLNWLGGISVGSLVLALAMPATAVAQAAQIPNSVSPGAPTQVDPSPAQTAVVPEGQPADPAATTASQNSPETVPETVSADSPTAEIIVTGFRRSLDAALNVKRQSVSSVDAIVAEDIAKFPDQNLAESLQRIPGISIQRDAGEGRAITVRGLGAQFTRVRVNGLETVATSTDGASSNRDRAFDFNVFASELFNSIVVHKTAEASLDEGSLGAVVDLNTGNPLGGKTGFTLVGSAQASYNDLSKNFGPRLAGLLSWKSADGTFGMALSGAYTKTNNLELGNNSVRWAQGVFDSVGGTPCFTAPNRGGTYTNSAICDTAALAFHPRIPRYGSVRHDRERLGITGSIQWAPTESTKVSIDGLYSRFKETREEKWGEVLLRSNERSIDISNYTIDGNNNLVKATLNDAWVRTEHYLRKSQTEFYQLGGSWDQDVTDKLRFTLLGGFSKSDATIPVETTFVFDDRDAQGYSYDYTDMKRPKLTFGTSVTDPANFQLAEIRDRPSETINKFRTAQLRTEWDVAEGFQIKAGGMYRRFSFDTAGFSRDAVVCPNAGGKDVVLGTLTCSPNTLFGPTAVYGFPAGSLGEIFNLGKAGQPAGTTTSFLVPNIDAAAAYTKLYNRTPTVLVGDTRSVVEEVTGGYAEFDIKGDLFGLNYAANAGMRYAHTAQKSTGISSAVVGGVTVNTPATVGRSYDDWLPAMNVALFPTEKVILRGAIAKVLTRPSLGSLTPGGSVDGFNYRVTFGNPLLKPFRATAFDLAAEWYFAPQSIFSVAVFKKNIESFTVTQTRSGSFASTGLPLSVIPASSPAAGAPEGQLWQINAPVNGEGASLKGMEISLQSSFRFLPGFLKNFGFLANATFVDSSAGYSQGGPATAVTRPTFNPVTGAVVTPGGVLGALPNTTRTATLYGLSKRAYNGTLYYEDKKFSARGSVSYRSPYIDGSSATGNLFEGYNSTLNVDASLRYKLTPAVEVSLEGTNLTDNYRSRYTDLDANRNYENNHFGRTFLMGARFKM</sequence>
<evidence type="ECO:0000256" key="4">
    <source>
        <dbReference type="RuleBase" id="RU003357"/>
    </source>
</evidence>
<dbReference type="SUPFAM" id="SSF56935">
    <property type="entry name" value="Porins"/>
    <property type="match status" value="1"/>
</dbReference>
<dbReference type="Proteomes" id="UP000244013">
    <property type="component" value="Unassembled WGS sequence"/>
</dbReference>
<feature type="domain" description="TonB-dependent receptor plug" evidence="8">
    <location>
        <begin position="112"/>
        <end position="222"/>
    </location>
</feature>
<dbReference type="InterPro" id="IPR000531">
    <property type="entry name" value="Beta-barrel_TonB"/>
</dbReference>
<evidence type="ECO:0000256" key="5">
    <source>
        <dbReference type="SAM" id="MobiDB-lite"/>
    </source>
</evidence>
<accession>A0A2T5TWB4</accession>
<proteinExistence type="inferred from homology"/>
<organism evidence="9 10">
    <name type="scientific">Sphingomonas faeni</name>
    <dbReference type="NCBI Taxonomy" id="185950"/>
    <lineage>
        <taxon>Bacteria</taxon>
        <taxon>Pseudomonadati</taxon>
        <taxon>Pseudomonadota</taxon>
        <taxon>Alphaproteobacteria</taxon>
        <taxon>Sphingomonadales</taxon>
        <taxon>Sphingomonadaceae</taxon>
        <taxon>Sphingomonas</taxon>
    </lineage>
</organism>
<dbReference type="InterPro" id="IPR012910">
    <property type="entry name" value="Plug_dom"/>
</dbReference>
<comment type="caution">
    <text evidence="9">The sequence shown here is derived from an EMBL/GenBank/DDBJ whole genome shotgun (WGS) entry which is preliminary data.</text>
</comment>
<evidence type="ECO:0000256" key="2">
    <source>
        <dbReference type="ARBA" id="ARBA00023136"/>
    </source>
</evidence>
<evidence type="ECO:0000256" key="1">
    <source>
        <dbReference type="ARBA" id="ARBA00004442"/>
    </source>
</evidence>
<feature type="signal peptide" evidence="6">
    <location>
        <begin position="1"/>
        <end position="37"/>
    </location>
</feature>
<dbReference type="Pfam" id="PF00593">
    <property type="entry name" value="TonB_dep_Rec_b-barrel"/>
    <property type="match status" value="1"/>
</dbReference>
<reference evidence="9 10" key="1">
    <citation type="submission" date="2018-04" db="EMBL/GenBank/DDBJ databases">
        <title>Genomic Encyclopedia of Type Strains, Phase III (KMG-III): the genomes of soil and plant-associated and newly described type strains.</title>
        <authorList>
            <person name="Whitman W."/>
        </authorList>
    </citation>
    <scope>NUCLEOTIDE SEQUENCE [LARGE SCALE GENOMIC DNA]</scope>
    <source>
        <strain evidence="9 10">MA-olki</strain>
    </source>
</reference>
<evidence type="ECO:0000259" key="8">
    <source>
        <dbReference type="Pfam" id="PF07715"/>
    </source>
</evidence>
<evidence type="ECO:0000256" key="6">
    <source>
        <dbReference type="SAM" id="SignalP"/>
    </source>
</evidence>
<dbReference type="GO" id="GO:0009279">
    <property type="term" value="C:cell outer membrane"/>
    <property type="evidence" value="ECO:0007669"/>
    <property type="project" value="UniProtKB-SubCell"/>
</dbReference>
<dbReference type="EMBL" id="QAYE01000019">
    <property type="protein sequence ID" value="PTW43545.1"/>
    <property type="molecule type" value="Genomic_DNA"/>
</dbReference>
<evidence type="ECO:0000259" key="7">
    <source>
        <dbReference type="Pfam" id="PF00593"/>
    </source>
</evidence>
<keyword evidence="3" id="KW-0998">Cell outer membrane</keyword>
<keyword evidence="2 4" id="KW-0472">Membrane</keyword>
<feature type="chain" id="PRO_5015506606" evidence="6">
    <location>
        <begin position="38"/>
        <end position="1016"/>
    </location>
</feature>
<gene>
    <name evidence="9" type="ORF">C8J25_11920</name>
</gene>
<dbReference type="NCBIfam" id="TIGR01782">
    <property type="entry name" value="TonB-Xanth-Caul"/>
    <property type="match status" value="1"/>
</dbReference>
<keyword evidence="6" id="KW-0732">Signal</keyword>
<comment type="subcellular location">
    <subcellularLocation>
        <location evidence="1 4">Cell outer membrane</location>
    </subcellularLocation>
</comment>
<dbReference type="CDD" id="cd01347">
    <property type="entry name" value="ligand_gated_channel"/>
    <property type="match status" value="1"/>
</dbReference>
<dbReference type="InterPro" id="IPR037066">
    <property type="entry name" value="Plug_dom_sf"/>
</dbReference>
<dbReference type="PANTHER" id="PTHR40980">
    <property type="entry name" value="PLUG DOMAIN-CONTAINING PROTEIN"/>
    <property type="match status" value="1"/>
</dbReference>
<keyword evidence="9" id="KW-0675">Receptor</keyword>
<dbReference type="Pfam" id="PF07715">
    <property type="entry name" value="Plug"/>
    <property type="match status" value="1"/>
</dbReference>
<feature type="domain" description="TonB-dependent receptor-like beta-barrel" evidence="7">
    <location>
        <begin position="473"/>
        <end position="982"/>
    </location>
</feature>